<name>A0A7W5XZR5_9MICC</name>
<accession>A0A7W5XZR5</accession>
<gene>
    <name evidence="1" type="ORF">FHX47_000066</name>
</gene>
<dbReference type="AlphaFoldDB" id="A0A7W5XZR5"/>
<evidence type="ECO:0000313" key="1">
    <source>
        <dbReference type="EMBL" id="MBB3666473.1"/>
    </source>
</evidence>
<organism evidence="1 2">
    <name type="scientific">Garicola koreensis</name>
    <dbReference type="NCBI Taxonomy" id="1262554"/>
    <lineage>
        <taxon>Bacteria</taxon>
        <taxon>Bacillati</taxon>
        <taxon>Actinomycetota</taxon>
        <taxon>Actinomycetes</taxon>
        <taxon>Micrococcales</taxon>
        <taxon>Micrococcaceae</taxon>
        <taxon>Garicola</taxon>
    </lineage>
</organism>
<keyword evidence="2" id="KW-1185">Reference proteome</keyword>
<dbReference type="Proteomes" id="UP000547528">
    <property type="component" value="Unassembled WGS sequence"/>
</dbReference>
<protein>
    <recommendedName>
        <fullName evidence="3">Ketohydroxyglutarate aldolase</fullName>
    </recommendedName>
</protein>
<dbReference type="EMBL" id="JACIBT010000001">
    <property type="protein sequence ID" value="MBB3666473.1"/>
    <property type="molecule type" value="Genomic_DNA"/>
</dbReference>
<sequence>MARQQWIVTVRDDHRDQIDTVIGELEAAGLQVEQVLGILGQITGRAGTVGSDEGTVHSRLSAVAGVESVDSAQQYSVGPPDAEIQ</sequence>
<evidence type="ECO:0000313" key="2">
    <source>
        <dbReference type="Proteomes" id="UP000547528"/>
    </source>
</evidence>
<evidence type="ECO:0008006" key="3">
    <source>
        <dbReference type="Google" id="ProtNLM"/>
    </source>
</evidence>
<comment type="caution">
    <text evidence="1">The sequence shown here is derived from an EMBL/GenBank/DDBJ whole genome shotgun (WGS) entry which is preliminary data.</text>
</comment>
<proteinExistence type="predicted"/>
<dbReference type="RefSeq" id="WP_183356922.1">
    <property type="nucleotide sequence ID" value="NZ_BAABKR010000004.1"/>
</dbReference>
<reference evidence="1 2" key="1">
    <citation type="submission" date="2020-08" db="EMBL/GenBank/DDBJ databases">
        <title>Sequencing the genomes of 1000 actinobacteria strains.</title>
        <authorList>
            <person name="Klenk H.-P."/>
        </authorList>
    </citation>
    <scope>NUCLEOTIDE SEQUENCE [LARGE SCALE GENOMIC DNA]</scope>
    <source>
        <strain evidence="1 2">DSM 28238</strain>
    </source>
</reference>